<dbReference type="Proteomes" id="UP001152531">
    <property type="component" value="Unassembled WGS sequence"/>
</dbReference>
<protein>
    <submittedName>
        <fullName evidence="1">Protein Mon2p</fullName>
    </submittedName>
</protein>
<sequence length="1436" mass="166836">MIKSISTDLTNLSNESKRRNNDIKKFCDIALPIAKQETLSSADMSKLLKPFLTSCNVNNARFANLSIPAINKLIISNNLNPDDLKDLLAGLSEASHLAIDIQLKILQCLPNLMSNYKDYLVNDSLLSLLTICINLTSNNNSTVVINTAFATLQQLFNYAFDKIPLTIEADSRTKKIEIDNESEGIMVDDYSYECYLIFQDLCKIIDKQLPIFFKQLNNIKINSVLEIIENILQNHVTTFSTHKELNYLLRIKLVPSLLRILNDEFSIIIRIMRILLILLNTQLSNLVIEGEIIISILNHILLNDNNEWNKILVLEVFKSLFHDFKNLESIFRLYDNNSNKKNVIKELFSILNNYLLNNNLNNQLIKNSLSLPSNLIISKNSVPKIPLLDLLDKVEPPTVSTTYSINLILQVLIQFTDGLTNFVNNLSPNSSNLESNIELINNLININYKDLYQLFNYMLHCSLDNDNFHSLIRSLQKFTHTTGLLGINNLRDDLLILLSKIIIKVPNNFTVRHLTSLRALINLAISLGSTLNESWDIIWITLQWCDYYINGPNEFSLRDDNWTKPNLDTSSIESSMNKLYSSIKDYPVESYDNLITSLMELFKKTLQVDDNEIKLFKIDDDKYLNFTDNKNFILCLQNKVFFIDKLFDISKITPLNFFTNDKIFDKYNNFFVNDGLMLKPFNLKHYIIIKYNDIIVNLTLESNKIEGIEEYNALNQLCLNGLKNLLIKLETNSSEVLKLNNMFEILEIILNTLSKVIESYDKRLNDEKSWSLIFDIIELSFGLIKNRQNDKIFNIINLSFTSLKLIMNEFIDILPISKFKILIDTLIKFGNQKSDLNISFSSISYFFTIGDTIKSKFEKDEESELYNEIEIDGIGKGIKSLDIYLLLQLIILSMDERAQVRDGSIQTFFEILEIHGESFNQEQWNIITSLVFEKLFVINEVPSNELKETINLKIDGIVSIYSKFLQFLNFQDWEKLMAFSNLLTKDLEFSIIFMDKFQTIFEIPINNGKMDIDILELFYSFWINLPIEYNLVNPEQYLQFLEKIVTLFPIILNNLYDNQLVDETKISKILLIFVKILRYPIILKKSDDVNLTPIQNIITNNIDLIVSKDFNDNINSLVIKELSNLIIYQFQIREKIESKLLNSNLKSKFKLPTFIALSYKSFELLEVLWCKIKDYKVIIDDGAVEKLIKSLLEIITNKSTDLWVRCNDFLLVILEKILNVGSHQDEIWKLIISSVIINFKNLSSKEESINISQYFKIIPIIIPHLEKSWAIDEFLKSIYDNSYLYKLNEIETELLGANDDIDSIIENLLRYDYDSSFGLIKPSEFHKFNKMKFVCLQELINYTTTNKFSSKKFKFFFARLLFCLRRILDDVKLSYRLPLSSIQSIELKLLLTGLNNYDLHDNYGLIKQIIPLLIKLSKYDIESDLVQDILLKFNTI</sequence>
<keyword evidence="2" id="KW-1185">Reference proteome</keyword>
<comment type="caution">
    <text evidence="1">The sequence shown here is derived from an EMBL/GenBank/DDBJ whole genome shotgun (WGS) entry which is preliminary data.</text>
</comment>
<evidence type="ECO:0000313" key="2">
    <source>
        <dbReference type="Proteomes" id="UP001152531"/>
    </source>
</evidence>
<gene>
    <name evidence="1" type="ORF">CLIB1444_01S04104</name>
</gene>
<proteinExistence type="predicted"/>
<name>A0ACA9Y089_9ASCO</name>
<dbReference type="EMBL" id="CALSDN010000001">
    <property type="protein sequence ID" value="CAH6718319.1"/>
    <property type="molecule type" value="Genomic_DNA"/>
</dbReference>
<reference evidence="1" key="1">
    <citation type="submission" date="2022-06" db="EMBL/GenBank/DDBJ databases">
        <authorList>
            <person name="Legras J.-L."/>
            <person name="Devillers H."/>
            <person name="Grondin C."/>
        </authorList>
    </citation>
    <scope>NUCLEOTIDE SEQUENCE</scope>
    <source>
        <strain evidence="1">CLIB 1444</strain>
    </source>
</reference>
<accession>A0ACA9Y089</accession>
<organism evidence="1 2">
    <name type="scientific">[Candida] jaroonii</name>
    <dbReference type="NCBI Taxonomy" id="467808"/>
    <lineage>
        <taxon>Eukaryota</taxon>
        <taxon>Fungi</taxon>
        <taxon>Dikarya</taxon>
        <taxon>Ascomycota</taxon>
        <taxon>Saccharomycotina</taxon>
        <taxon>Pichiomycetes</taxon>
        <taxon>Debaryomycetaceae</taxon>
        <taxon>Yamadazyma</taxon>
    </lineage>
</organism>
<evidence type="ECO:0000313" key="1">
    <source>
        <dbReference type="EMBL" id="CAH6718319.1"/>
    </source>
</evidence>